<dbReference type="PANTHER" id="PTHR30024">
    <property type="entry name" value="ALIPHATIC SULFONATES-BINDING PROTEIN-RELATED"/>
    <property type="match status" value="1"/>
</dbReference>
<dbReference type="InterPro" id="IPR001638">
    <property type="entry name" value="Solute-binding_3/MltF_N"/>
</dbReference>
<evidence type="ECO:0000256" key="5">
    <source>
        <dbReference type="ARBA" id="ARBA00055538"/>
    </source>
</evidence>
<dbReference type="OrthoDB" id="286202at2"/>
<evidence type="ECO:0000256" key="4">
    <source>
        <dbReference type="ARBA" id="ARBA00022729"/>
    </source>
</evidence>
<protein>
    <recommendedName>
        <fullName evidence="6">Putative aliphatic sulfonates-binding protein</fullName>
    </recommendedName>
</protein>
<comment type="function">
    <text evidence="5">Part of a binding-protein-dependent transport system for aliphatic sulfonates. Putative binding protein.</text>
</comment>
<feature type="chain" id="PRO_5034176230" description="Putative aliphatic sulfonates-binding protein" evidence="7">
    <location>
        <begin position="29"/>
        <end position="335"/>
    </location>
</feature>
<dbReference type="AlphaFoldDB" id="A0A8B6X339"/>
<name>A0A8B6X339_9BURK</name>
<comment type="similarity">
    <text evidence="2">Belongs to the bacterial solute-binding protein SsuA/TauA family.</text>
</comment>
<reference evidence="10" key="1">
    <citation type="submission" date="2025-08" db="UniProtKB">
        <authorList>
            <consortium name="RefSeq"/>
        </authorList>
    </citation>
    <scope>IDENTIFICATION</scope>
</reference>
<feature type="signal peptide" evidence="7">
    <location>
        <begin position="1"/>
        <end position="28"/>
    </location>
</feature>
<organism evidence="9 10">
    <name type="scientific">Derxia gummosa DSM 723</name>
    <dbReference type="NCBI Taxonomy" id="1121388"/>
    <lineage>
        <taxon>Bacteria</taxon>
        <taxon>Pseudomonadati</taxon>
        <taxon>Pseudomonadota</taxon>
        <taxon>Betaproteobacteria</taxon>
        <taxon>Burkholderiales</taxon>
        <taxon>Alcaligenaceae</taxon>
        <taxon>Derxia</taxon>
    </lineage>
</organism>
<dbReference type="GO" id="GO:0042626">
    <property type="term" value="F:ATPase-coupled transmembrane transporter activity"/>
    <property type="evidence" value="ECO:0007669"/>
    <property type="project" value="InterPro"/>
</dbReference>
<dbReference type="InterPro" id="IPR010067">
    <property type="entry name" value="ABC_SsuA_sub-bd"/>
</dbReference>
<evidence type="ECO:0000313" key="10">
    <source>
        <dbReference type="RefSeq" id="WP_028311163.1"/>
    </source>
</evidence>
<proteinExistence type="inferred from homology"/>
<evidence type="ECO:0000259" key="8">
    <source>
        <dbReference type="SMART" id="SM00062"/>
    </source>
</evidence>
<evidence type="ECO:0000256" key="7">
    <source>
        <dbReference type="SAM" id="SignalP"/>
    </source>
</evidence>
<evidence type="ECO:0000256" key="3">
    <source>
        <dbReference type="ARBA" id="ARBA00022448"/>
    </source>
</evidence>
<evidence type="ECO:0000313" key="9">
    <source>
        <dbReference type="Proteomes" id="UP000675920"/>
    </source>
</evidence>
<keyword evidence="3" id="KW-0813">Transport</keyword>
<dbReference type="SUPFAM" id="SSF53850">
    <property type="entry name" value="Periplasmic binding protein-like II"/>
    <property type="match status" value="1"/>
</dbReference>
<dbReference type="GO" id="GO:0016020">
    <property type="term" value="C:membrane"/>
    <property type="evidence" value="ECO:0007669"/>
    <property type="project" value="InterPro"/>
</dbReference>
<dbReference type="Proteomes" id="UP000675920">
    <property type="component" value="Unplaced"/>
</dbReference>
<dbReference type="InterPro" id="IPR015168">
    <property type="entry name" value="SsuA/THI5"/>
</dbReference>
<keyword evidence="4 7" id="KW-0732">Signal</keyword>
<feature type="domain" description="Solute-binding protein family 3/N-terminal" evidence="8">
    <location>
        <begin position="42"/>
        <end position="261"/>
    </location>
</feature>
<dbReference type="NCBIfam" id="TIGR01728">
    <property type="entry name" value="SsuA_fam"/>
    <property type="match status" value="1"/>
</dbReference>
<evidence type="ECO:0000256" key="6">
    <source>
        <dbReference type="ARBA" id="ARBA00070228"/>
    </source>
</evidence>
<dbReference type="PANTHER" id="PTHR30024:SF42">
    <property type="entry name" value="ALIPHATIC SULFONATES-BINDING PROTEIN-RELATED"/>
    <property type="match status" value="1"/>
</dbReference>
<dbReference type="GO" id="GO:0042597">
    <property type="term" value="C:periplasmic space"/>
    <property type="evidence" value="ECO:0007669"/>
    <property type="project" value="UniProtKB-SubCell"/>
</dbReference>
<dbReference type="NCBIfam" id="NF008588">
    <property type="entry name" value="PRK11553.1"/>
    <property type="match status" value="1"/>
</dbReference>
<keyword evidence="9" id="KW-1185">Reference proteome</keyword>
<dbReference type="Pfam" id="PF09084">
    <property type="entry name" value="NMT1"/>
    <property type="match status" value="1"/>
</dbReference>
<sequence length="335" mass="35985">MDRRHFHRLLLLAGAGLAGHGLPGGALAAPGRPEAAEASPEAIRVGFQKSSVHFVLLRQRRQLEQRFPSTRITWNEFPAGPQLLEALAVGSVDIGMTGDAPPVFAQASGRDIVYVGAEPPKPRASAILVRQDSPLRALADLKGRRIALQKGSSAHYLVLRAVKKAGLAWSDIEPIWLAPADGHAAFKRGAVDAWAIWDPYYAAAELDGGDESRPRVLHTGEGLSSNNSFYLSSSSFTQRFPAAVLALLDELTRADAWAQTDRKAATQLVADATGLPFGTAFRFLDRRPPAPVRPLTPELVADQQRVADAFAELGLIPRPVKVADIVWKPAGRGAA</sequence>
<evidence type="ECO:0000256" key="2">
    <source>
        <dbReference type="ARBA" id="ARBA00010742"/>
    </source>
</evidence>
<accession>A0A8B6X339</accession>
<dbReference type="RefSeq" id="WP_028311163.1">
    <property type="nucleotide sequence ID" value="NZ_AXWS01000008.1"/>
</dbReference>
<dbReference type="Gene3D" id="3.40.190.10">
    <property type="entry name" value="Periplasmic binding protein-like II"/>
    <property type="match status" value="2"/>
</dbReference>
<evidence type="ECO:0000256" key="1">
    <source>
        <dbReference type="ARBA" id="ARBA00004418"/>
    </source>
</evidence>
<dbReference type="FunFam" id="3.40.190.10:FF:000050">
    <property type="entry name" value="Sulfonate ABC transporter substrate-binding protein"/>
    <property type="match status" value="1"/>
</dbReference>
<dbReference type="SMART" id="SM00062">
    <property type="entry name" value="PBPb"/>
    <property type="match status" value="1"/>
</dbReference>
<comment type="subcellular location">
    <subcellularLocation>
        <location evidence="1">Periplasm</location>
    </subcellularLocation>
</comment>